<dbReference type="PANTHER" id="PTHR30514">
    <property type="entry name" value="GLUCOKINASE"/>
    <property type="match status" value="1"/>
</dbReference>
<dbReference type="CDD" id="cd05013">
    <property type="entry name" value="SIS_RpiR"/>
    <property type="match status" value="1"/>
</dbReference>
<evidence type="ECO:0000256" key="2">
    <source>
        <dbReference type="ARBA" id="ARBA00023125"/>
    </source>
</evidence>
<dbReference type="InterPro" id="IPR009057">
    <property type="entry name" value="Homeodomain-like_sf"/>
</dbReference>
<dbReference type="Pfam" id="PF01418">
    <property type="entry name" value="HTH_6"/>
    <property type="match status" value="1"/>
</dbReference>
<dbReference type="InterPro" id="IPR000281">
    <property type="entry name" value="HTH_RpiR"/>
</dbReference>
<dbReference type="GO" id="GO:0097367">
    <property type="term" value="F:carbohydrate derivative binding"/>
    <property type="evidence" value="ECO:0007669"/>
    <property type="project" value="InterPro"/>
</dbReference>
<keyword evidence="6" id="KW-1185">Reference proteome</keyword>
<dbReference type="InterPro" id="IPR046348">
    <property type="entry name" value="SIS_dom_sf"/>
</dbReference>
<dbReference type="PANTHER" id="PTHR30514:SF18">
    <property type="entry name" value="RPIR-FAMILY TRANSCRIPTIONAL REGULATOR"/>
    <property type="match status" value="1"/>
</dbReference>
<sequence>MRNSASSGGERKVAAALLDGYPFHALSTVEALAKRADVSNPTVLRFLTKIGFPRFADFQAAVVMEVQKQAGSPLQQIDASRSETPEGANLYQTSLRRQAEALRLTAEAVVPAEVDAFVALLANPRHRIQCLGGRYSQNLSRRFSRQLAQLRADVLQIEPQPGFHHEPLLDMGPRDVLVMFDYRRYQPDLFAFAQLARETGTRICLFTDDTRSPIAGIAHAVMSAKEGLISPFGSRIVATAQIETIIAAVVEADRLAARQRLERIEELRIRLAELTRLAENRTGMDE</sequence>
<name>A0A418T597_9RHOB</name>
<dbReference type="EMBL" id="QZCG01000002">
    <property type="protein sequence ID" value="RJE88280.1"/>
    <property type="molecule type" value="Genomic_DNA"/>
</dbReference>
<feature type="domain" description="HTH rpiR-type" evidence="4">
    <location>
        <begin position="1"/>
        <end position="69"/>
    </location>
</feature>
<reference evidence="6" key="1">
    <citation type="submission" date="2018-09" db="EMBL/GenBank/DDBJ databases">
        <title>Acidovorax cavernicola nov. sp. isolated from Gruta de las Maravillas (Aracena, Spain).</title>
        <authorList>
            <person name="Jurado V."/>
            <person name="Gutierrez-Patricio S."/>
            <person name="Gonzalez-Pimentel J.L."/>
            <person name="Miller A.Z."/>
            <person name="Laiz L."/>
            <person name="Saiz-Jimenez C."/>
        </authorList>
    </citation>
    <scope>NUCLEOTIDE SEQUENCE [LARGE SCALE GENOMIC DNA]</scope>
    <source>
        <strain evidence="6">1011MAR3C25</strain>
    </source>
</reference>
<dbReference type="SUPFAM" id="SSF46689">
    <property type="entry name" value="Homeodomain-like"/>
    <property type="match status" value="1"/>
</dbReference>
<evidence type="ECO:0000256" key="3">
    <source>
        <dbReference type="ARBA" id="ARBA00023163"/>
    </source>
</evidence>
<evidence type="ECO:0000259" key="4">
    <source>
        <dbReference type="PROSITE" id="PS51071"/>
    </source>
</evidence>
<keyword evidence="2" id="KW-0238">DNA-binding</keyword>
<evidence type="ECO:0000256" key="1">
    <source>
        <dbReference type="ARBA" id="ARBA00023015"/>
    </source>
</evidence>
<protein>
    <submittedName>
        <fullName evidence="5">MurR/RpiR family transcriptional regulator</fullName>
    </submittedName>
</protein>
<dbReference type="GO" id="GO:0003677">
    <property type="term" value="F:DNA binding"/>
    <property type="evidence" value="ECO:0007669"/>
    <property type="project" value="UniProtKB-KW"/>
</dbReference>
<dbReference type="AlphaFoldDB" id="A0A418T597"/>
<dbReference type="GO" id="GO:0003700">
    <property type="term" value="F:DNA-binding transcription factor activity"/>
    <property type="evidence" value="ECO:0007669"/>
    <property type="project" value="InterPro"/>
</dbReference>
<organism evidence="5 6">
    <name type="scientific">Paracoccus onubensis</name>
    <dbReference type="NCBI Taxonomy" id="1675788"/>
    <lineage>
        <taxon>Bacteria</taxon>
        <taxon>Pseudomonadati</taxon>
        <taxon>Pseudomonadota</taxon>
        <taxon>Alphaproteobacteria</taxon>
        <taxon>Rhodobacterales</taxon>
        <taxon>Paracoccaceae</taxon>
        <taxon>Paracoccus</taxon>
    </lineage>
</organism>
<proteinExistence type="predicted"/>
<dbReference type="PROSITE" id="PS51071">
    <property type="entry name" value="HTH_RPIR"/>
    <property type="match status" value="1"/>
</dbReference>
<dbReference type="InterPro" id="IPR047640">
    <property type="entry name" value="RpiR-like"/>
</dbReference>
<dbReference type="Proteomes" id="UP000284202">
    <property type="component" value="Unassembled WGS sequence"/>
</dbReference>
<dbReference type="InterPro" id="IPR035472">
    <property type="entry name" value="RpiR-like_SIS"/>
</dbReference>
<dbReference type="Gene3D" id="3.40.50.10490">
    <property type="entry name" value="Glucose-6-phosphate isomerase like protein, domain 1"/>
    <property type="match status" value="1"/>
</dbReference>
<dbReference type="OrthoDB" id="3574600at2"/>
<dbReference type="InterPro" id="IPR036388">
    <property type="entry name" value="WH-like_DNA-bd_sf"/>
</dbReference>
<keyword evidence="3" id="KW-0804">Transcription</keyword>
<evidence type="ECO:0000313" key="5">
    <source>
        <dbReference type="EMBL" id="RJE88280.1"/>
    </source>
</evidence>
<dbReference type="SUPFAM" id="SSF53697">
    <property type="entry name" value="SIS domain"/>
    <property type="match status" value="1"/>
</dbReference>
<keyword evidence="1" id="KW-0805">Transcription regulation</keyword>
<gene>
    <name evidence="5" type="ORF">D3P04_04835</name>
</gene>
<dbReference type="Gene3D" id="1.10.10.10">
    <property type="entry name" value="Winged helix-like DNA-binding domain superfamily/Winged helix DNA-binding domain"/>
    <property type="match status" value="1"/>
</dbReference>
<dbReference type="Pfam" id="PF01380">
    <property type="entry name" value="SIS"/>
    <property type="match status" value="1"/>
</dbReference>
<dbReference type="GO" id="GO:1901135">
    <property type="term" value="P:carbohydrate derivative metabolic process"/>
    <property type="evidence" value="ECO:0007669"/>
    <property type="project" value="InterPro"/>
</dbReference>
<evidence type="ECO:0000313" key="6">
    <source>
        <dbReference type="Proteomes" id="UP000284202"/>
    </source>
</evidence>
<accession>A0A418T597</accession>
<comment type="caution">
    <text evidence="5">The sequence shown here is derived from an EMBL/GenBank/DDBJ whole genome shotgun (WGS) entry which is preliminary data.</text>
</comment>
<dbReference type="InterPro" id="IPR001347">
    <property type="entry name" value="SIS_dom"/>
</dbReference>